<dbReference type="PROSITE" id="PS50263">
    <property type="entry name" value="CN_HYDROLASE"/>
    <property type="match status" value="1"/>
</dbReference>
<organism evidence="3 4">
    <name type="scientific">Hymenoscyphus fraxineus</name>
    <dbReference type="NCBI Taxonomy" id="746836"/>
    <lineage>
        <taxon>Eukaryota</taxon>
        <taxon>Fungi</taxon>
        <taxon>Dikarya</taxon>
        <taxon>Ascomycota</taxon>
        <taxon>Pezizomycotina</taxon>
        <taxon>Leotiomycetes</taxon>
        <taxon>Helotiales</taxon>
        <taxon>Helotiaceae</taxon>
        <taxon>Hymenoscyphus</taxon>
    </lineage>
</organism>
<dbReference type="Proteomes" id="UP000696280">
    <property type="component" value="Unassembled WGS sequence"/>
</dbReference>
<comment type="caution">
    <text evidence="3">The sequence shown here is derived from an EMBL/GenBank/DDBJ whole genome shotgun (WGS) entry which is preliminary data.</text>
</comment>
<dbReference type="InterPro" id="IPR003010">
    <property type="entry name" value="C-N_Hydrolase"/>
</dbReference>
<evidence type="ECO:0000259" key="2">
    <source>
        <dbReference type="PROSITE" id="PS50263"/>
    </source>
</evidence>
<reference evidence="3" key="1">
    <citation type="submission" date="2021-07" db="EMBL/GenBank/DDBJ databases">
        <authorList>
            <person name="Durling M."/>
        </authorList>
    </citation>
    <scope>NUCLEOTIDE SEQUENCE</scope>
</reference>
<dbReference type="InterPro" id="IPR036526">
    <property type="entry name" value="C-N_Hydrolase_sf"/>
</dbReference>
<dbReference type="Pfam" id="PF00795">
    <property type="entry name" value="CN_hydrolase"/>
    <property type="match status" value="1"/>
</dbReference>
<dbReference type="PANTHER" id="PTHR23088:SF27">
    <property type="entry name" value="DEAMINATED GLUTATHIONE AMIDASE"/>
    <property type="match status" value="1"/>
</dbReference>
<feature type="domain" description="CN hydrolase" evidence="2">
    <location>
        <begin position="7"/>
        <end position="244"/>
    </location>
</feature>
<accession>A0A9N9PFN5</accession>
<dbReference type="InterPro" id="IPR045254">
    <property type="entry name" value="Nit1/2_C-N_Hydrolase"/>
</dbReference>
<sequence>MKSITMVKAAVGQICSTSSMSHNLSICKYLASKAVEDGAKVLFLPEASDYIANNPTESLALARPMNSSPFVLGIRKVAKELSLAVNVGIHVPAPDNKVFNRSCWINAEGEIESYYDKLHLFDYGELKESSTVQAGKEIVKPVESVIGRLRFPEISLALKRQNAQVIAYPSAFTVKTGIAHWSLLLRARAIETQAYVIAAAQIGPHNLKRTSYGHSLVVDPWGKILLEMSGEGSEPEYGIVDIDLDYQEKIKTEMPLSRRTDVYPEIYRIN</sequence>
<dbReference type="Gene3D" id="3.60.110.10">
    <property type="entry name" value="Carbon-nitrogen hydrolase"/>
    <property type="match status" value="1"/>
</dbReference>
<dbReference type="CDD" id="cd07572">
    <property type="entry name" value="nit"/>
    <property type="match status" value="1"/>
</dbReference>
<protein>
    <recommendedName>
        <fullName evidence="2">CN hydrolase domain-containing protein</fullName>
    </recommendedName>
</protein>
<dbReference type="PANTHER" id="PTHR23088">
    <property type="entry name" value="NITRILASE-RELATED"/>
    <property type="match status" value="1"/>
</dbReference>
<dbReference type="AlphaFoldDB" id="A0A9N9PFN5"/>
<evidence type="ECO:0000313" key="4">
    <source>
        <dbReference type="Proteomes" id="UP000696280"/>
    </source>
</evidence>
<proteinExistence type="predicted"/>
<dbReference type="GO" id="GO:0016811">
    <property type="term" value="F:hydrolase activity, acting on carbon-nitrogen (but not peptide) bonds, in linear amides"/>
    <property type="evidence" value="ECO:0007669"/>
    <property type="project" value="InterPro"/>
</dbReference>
<keyword evidence="1" id="KW-0378">Hydrolase</keyword>
<evidence type="ECO:0000256" key="1">
    <source>
        <dbReference type="ARBA" id="ARBA00022801"/>
    </source>
</evidence>
<dbReference type="OrthoDB" id="10250282at2759"/>
<keyword evidence="4" id="KW-1185">Reference proteome</keyword>
<dbReference type="SUPFAM" id="SSF56317">
    <property type="entry name" value="Carbon-nitrogen hydrolase"/>
    <property type="match status" value="1"/>
</dbReference>
<dbReference type="EMBL" id="CAJVRL010000038">
    <property type="protein sequence ID" value="CAG8950644.1"/>
    <property type="molecule type" value="Genomic_DNA"/>
</dbReference>
<evidence type="ECO:0000313" key="3">
    <source>
        <dbReference type="EMBL" id="CAG8950644.1"/>
    </source>
</evidence>
<gene>
    <name evidence="3" type="ORF">HYFRA_00002853</name>
</gene>
<name>A0A9N9PFN5_9HELO</name>